<dbReference type="Proteomes" id="UP001174136">
    <property type="component" value="Unassembled WGS sequence"/>
</dbReference>
<feature type="domain" description="DUF5641" evidence="1">
    <location>
        <begin position="102"/>
        <end position="195"/>
    </location>
</feature>
<sequence>MDHSKIQHALLKEGIKWSFNPPSGAHHGGILYSVLKEQHLDDEALHTALCEVEAIMNDRPITTVTSDPNDLEPLTPNHLLQLKSKPVMPPGLFQKGDLYSQRRWRQVQYISDLFWKRWINKYLPLMQERNKWNRPRRNLSTGDVVVIVDETAPRNSWQLGRVVKPLPGSKGLVRTVLVKTKTNTLQRPVSKLCLLIKAEDQG</sequence>
<evidence type="ECO:0000313" key="2">
    <source>
        <dbReference type="EMBL" id="KAK0133534.1"/>
    </source>
</evidence>
<dbReference type="InterPro" id="IPR040676">
    <property type="entry name" value="DUF5641"/>
</dbReference>
<evidence type="ECO:0000259" key="1">
    <source>
        <dbReference type="Pfam" id="PF18701"/>
    </source>
</evidence>
<accession>A0AA47M4U6</accession>
<reference evidence="2" key="1">
    <citation type="journal article" date="2023" name="Front. Mar. Sci.">
        <title>A new Merluccius polli reference genome to investigate the effects of global change in West African waters.</title>
        <authorList>
            <person name="Mateo J.L."/>
            <person name="Blanco-Fernandez C."/>
            <person name="Garcia-Vazquez E."/>
            <person name="Machado-Schiaffino G."/>
        </authorList>
    </citation>
    <scope>NUCLEOTIDE SEQUENCE</scope>
    <source>
        <strain evidence="2">C29</strain>
        <tissue evidence="2">Fin</tissue>
    </source>
</reference>
<dbReference type="PANTHER" id="PTHR47331">
    <property type="entry name" value="PHD-TYPE DOMAIN-CONTAINING PROTEIN"/>
    <property type="match status" value="1"/>
</dbReference>
<keyword evidence="3" id="KW-1185">Reference proteome</keyword>
<dbReference type="Pfam" id="PF18701">
    <property type="entry name" value="DUF5641"/>
    <property type="match status" value="1"/>
</dbReference>
<proteinExistence type="predicted"/>
<comment type="caution">
    <text evidence="2">The sequence shown here is derived from an EMBL/GenBank/DDBJ whole genome shotgun (WGS) entry which is preliminary data.</text>
</comment>
<name>A0AA47M4U6_MERPO</name>
<evidence type="ECO:0000313" key="3">
    <source>
        <dbReference type="Proteomes" id="UP001174136"/>
    </source>
</evidence>
<dbReference type="PANTHER" id="PTHR47331:SF1">
    <property type="entry name" value="GAG-LIKE PROTEIN"/>
    <property type="match status" value="1"/>
</dbReference>
<protein>
    <recommendedName>
        <fullName evidence="1">DUF5641 domain-containing protein</fullName>
    </recommendedName>
</protein>
<dbReference type="AlphaFoldDB" id="A0AA47M4U6"/>
<organism evidence="2 3">
    <name type="scientific">Merluccius polli</name>
    <name type="common">Benguela hake</name>
    <name type="synonym">Merluccius cadenati</name>
    <dbReference type="NCBI Taxonomy" id="89951"/>
    <lineage>
        <taxon>Eukaryota</taxon>
        <taxon>Metazoa</taxon>
        <taxon>Chordata</taxon>
        <taxon>Craniata</taxon>
        <taxon>Vertebrata</taxon>
        <taxon>Euteleostomi</taxon>
        <taxon>Actinopterygii</taxon>
        <taxon>Neopterygii</taxon>
        <taxon>Teleostei</taxon>
        <taxon>Neoteleostei</taxon>
        <taxon>Acanthomorphata</taxon>
        <taxon>Zeiogadaria</taxon>
        <taxon>Gadariae</taxon>
        <taxon>Gadiformes</taxon>
        <taxon>Gadoidei</taxon>
        <taxon>Merlucciidae</taxon>
        <taxon>Merluccius</taxon>
    </lineage>
</organism>
<dbReference type="EMBL" id="JAOPHQ010005982">
    <property type="protein sequence ID" value="KAK0133534.1"/>
    <property type="molecule type" value="Genomic_DNA"/>
</dbReference>
<gene>
    <name evidence="2" type="ORF">N1851_030953</name>
</gene>